<evidence type="ECO:0000259" key="6">
    <source>
        <dbReference type="Pfam" id="PF01368"/>
    </source>
</evidence>
<dbReference type="GO" id="GO:0004527">
    <property type="term" value="F:exonuclease activity"/>
    <property type="evidence" value="ECO:0007669"/>
    <property type="project" value="UniProtKB-KW"/>
</dbReference>
<dbReference type="InterPro" id="IPR051673">
    <property type="entry name" value="SSDNA_exonuclease_RecJ"/>
</dbReference>
<feature type="domain" description="RecJ OB" evidence="8">
    <location>
        <begin position="458"/>
        <end position="564"/>
    </location>
</feature>
<evidence type="ECO:0000256" key="2">
    <source>
        <dbReference type="ARBA" id="ARBA00019841"/>
    </source>
</evidence>
<dbReference type="InterPro" id="IPR004610">
    <property type="entry name" value="RecJ"/>
</dbReference>
<evidence type="ECO:0000256" key="1">
    <source>
        <dbReference type="ARBA" id="ARBA00005915"/>
    </source>
</evidence>
<keyword evidence="4" id="KW-0378">Hydrolase</keyword>
<dbReference type="PANTHER" id="PTHR30255:SF2">
    <property type="entry name" value="SINGLE-STRANDED-DNA-SPECIFIC EXONUCLEASE RECJ"/>
    <property type="match status" value="1"/>
</dbReference>
<dbReference type="Pfam" id="PF01368">
    <property type="entry name" value="DHH"/>
    <property type="match status" value="1"/>
</dbReference>
<dbReference type="Gene3D" id="3.10.310.30">
    <property type="match status" value="1"/>
</dbReference>
<comment type="similarity">
    <text evidence="1">Belongs to the RecJ family.</text>
</comment>
<dbReference type="Proteomes" id="UP001500552">
    <property type="component" value="Unassembled WGS sequence"/>
</dbReference>
<keyword evidence="3" id="KW-0540">Nuclease</keyword>
<gene>
    <name evidence="9" type="primary">recJ</name>
    <name evidence="9" type="ORF">GCM10023188_02160</name>
</gene>
<dbReference type="Gene3D" id="3.90.1640.30">
    <property type="match status" value="1"/>
</dbReference>
<evidence type="ECO:0000313" key="10">
    <source>
        <dbReference type="Proteomes" id="UP001500552"/>
    </source>
</evidence>
<sequence length="568" mass="63407">MEKRWVYSQEAPAEIVEQLTESLKISPTLASILCQRGICTYEEAKSYFRPALSALHDPFLMKGMDKAVNRLNEALHKSEKILVYGDYDVDGTTSVALMYGFLRGYTHQIDFYIPDRYKEGYGVSQQGVDWAAEHGFSLIICLDCGIKSADKVAYAAEKGIDFIVCDHHLPDEDVPQAVAVLDPKQVDCPYPFKELSGCGVGFKLIQAFCLQNDIDQEEAYKLLDLVVVSIAADIVPITGENRILAHFGLRHLNGPQPMRPGLDALKELAAINYEMDISSIVFGFAPRINAAGRMGDAKNSVRMLLAQTKDDAFRMADIINESNKARRTKDTDITKEALQMIEEDDFLKSANSTVLFKETWHKGVIGIVASRCIEKYYRPTIILTQSNGKASGSARSVHGFNVHNAIESCSDLLDQFGGHMYAAGLTLPVENVPAFRERFEEVVASTITEEQKIPQIQIDGKIKLNQITRNFYNIIRQMEPFGPGNMGPVFVSECVYDTGSVRVVGDSHLKLRLTQDGFFSIDAIGFGLSDYYHVISKGIPFDVCYTVEENVYRGVISLQLRIKDIRVK</sequence>
<feature type="domain" description="DHHA1" evidence="7">
    <location>
        <begin position="354"/>
        <end position="444"/>
    </location>
</feature>
<evidence type="ECO:0000313" key="9">
    <source>
        <dbReference type="EMBL" id="GAA4423406.1"/>
    </source>
</evidence>
<evidence type="ECO:0000256" key="5">
    <source>
        <dbReference type="ARBA" id="ARBA00022839"/>
    </source>
</evidence>
<dbReference type="NCBIfam" id="TIGR00644">
    <property type="entry name" value="recJ"/>
    <property type="match status" value="1"/>
</dbReference>
<dbReference type="SUPFAM" id="SSF64182">
    <property type="entry name" value="DHH phosphoesterases"/>
    <property type="match status" value="1"/>
</dbReference>
<dbReference type="InterPro" id="IPR001667">
    <property type="entry name" value="DDH_dom"/>
</dbReference>
<dbReference type="Pfam" id="PF02272">
    <property type="entry name" value="DHHA1"/>
    <property type="match status" value="1"/>
</dbReference>
<protein>
    <recommendedName>
        <fullName evidence="2">Single-stranded-DNA-specific exonuclease RecJ</fullName>
    </recommendedName>
</protein>
<evidence type="ECO:0000256" key="4">
    <source>
        <dbReference type="ARBA" id="ARBA00022801"/>
    </source>
</evidence>
<dbReference type="EMBL" id="BAABHC010000001">
    <property type="protein sequence ID" value="GAA4423406.1"/>
    <property type="molecule type" value="Genomic_DNA"/>
</dbReference>
<reference evidence="10" key="1">
    <citation type="journal article" date="2019" name="Int. J. Syst. Evol. Microbiol.">
        <title>The Global Catalogue of Microorganisms (GCM) 10K type strain sequencing project: providing services to taxonomists for standard genome sequencing and annotation.</title>
        <authorList>
            <consortium name="The Broad Institute Genomics Platform"/>
            <consortium name="The Broad Institute Genome Sequencing Center for Infectious Disease"/>
            <person name="Wu L."/>
            <person name="Ma J."/>
        </authorList>
    </citation>
    <scope>NUCLEOTIDE SEQUENCE [LARGE SCALE GENOMIC DNA]</scope>
    <source>
        <strain evidence="10">JCM 17926</strain>
    </source>
</reference>
<keyword evidence="5 9" id="KW-0269">Exonuclease</keyword>
<proteinExistence type="inferred from homology"/>
<dbReference type="InterPro" id="IPR003156">
    <property type="entry name" value="DHHA1_dom"/>
</dbReference>
<evidence type="ECO:0000259" key="8">
    <source>
        <dbReference type="Pfam" id="PF17768"/>
    </source>
</evidence>
<dbReference type="InterPro" id="IPR038763">
    <property type="entry name" value="DHH_sf"/>
</dbReference>
<dbReference type="RefSeq" id="WP_345156281.1">
    <property type="nucleotide sequence ID" value="NZ_BAABHC010000001.1"/>
</dbReference>
<keyword evidence="10" id="KW-1185">Reference proteome</keyword>
<dbReference type="InterPro" id="IPR041122">
    <property type="entry name" value="RecJ_OB"/>
</dbReference>
<evidence type="ECO:0000256" key="3">
    <source>
        <dbReference type="ARBA" id="ARBA00022722"/>
    </source>
</evidence>
<dbReference type="Pfam" id="PF17768">
    <property type="entry name" value="RecJ_OB"/>
    <property type="match status" value="1"/>
</dbReference>
<organism evidence="9 10">
    <name type="scientific">Pontibacter saemangeumensis</name>
    <dbReference type="NCBI Taxonomy" id="1084525"/>
    <lineage>
        <taxon>Bacteria</taxon>
        <taxon>Pseudomonadati</taxon>
        <taxon>Bacteroidota</taxon>
        <taxon>Cytophagia</taxon>
        <taxon>Cytophagales</taxon>
        <taxon>Hymenobacteraceae</taxon>
        <taxon>Pontibacter</taxon>
    </lineage>
</organism>
<feature type="domain" description="DDH" evidence="6">
    <location>
        <begin position="80"/>
        <end position="229"/>
    </location>
</feature>
<evidence type="ECO:0000259" key="7">
    <source>
        <dbReference type="Pfam" id="PF02272"/>
    </source>
</evidence>
<accession>A0ABP8L6Y7</accession>
<dbReference type="PANTHER" id="PTHR30255">
    <property type="entry name" value="SINGLE-STRANDED-DNA-SPECIFIC EXONUCLEASE RECJ"/>
    <property type="match status" value="1"/>
</dbReference>
<name>A0ABP8L6Y7_9BACT</name>
<comment type="caution">
    <text evidence="9">The sequence shown here is derived from an EMBL/GenBank/DDBJ whole genome shotgun (WGS) entry which is preliminary data.</text>
</comment>